<evidence type="ECO:0000256" key="1">
    <source>
        <dbReference type="SAM" id="Phobius"/>
    </source>
</evidence>
<evidence type="ECO:0000313" key="2">
    <source>
        <dbReference type="EMBL" id="RRT80601.1"/>
    </source>
</evidence>
<organism evidence="2 3">
    <name type="scientific">Ensete ventricosum</name>
    <name type="common">Abyssinian banana</name>
    <name type="synonym">Musa ensete</name>
    <dbReference type="NCBI Taxonomy" id="4639"/>
    <lineage>
        <taxon>Eukaryota</taxon>
        <taxon>Viridiplantae</taxon>
        <taxon>Streptophyta</taxon>
        <taxon>Embryophyta</taxon>
        <taxon>Tracheophyta</taxon>
        <taxon>Spermatophyta</taxon>
        <taxon>Magnoliopsida</taxon>
        <taxon>Liliopsida</taxon>
        <taxon>Zingiberales</taxon>
        <taxon>Musaceae</taxon>
        <taxon>Ensete</taxon>
    </lineage>
</organism>
<dbReference type="AlphaFoldDB" id="A0A427AWJ4"/>
<dbReference type="Proteomes" id="UP000287651">
    <property type="component" value="Unassembled WGS sequence"/>
</dbReference>
<protein>
    <submittedName>
        <fullName evidence="2">Uncharacterized protein</fullName>
    </submittedName>
</protein>
<name>A0A427AWJ4_ENSVE</name>
<evidence type="ECO:0000313" key="3">
    <source>
        <dbReference type="Proteomes" id="UP000287651"/>
    </source>
</evidence>
<keyword evidence="1" id="KW-0472">Membrane</keyword>
<accession>A0A427AWJ4</accession>
<dbReference type="EMBL" id="AMZH03001106">
    <property type="protein sequence ID" value="RRT80601.1"/>
    <property type="molecule type" value="Genomic_DNA"/>
</dbReference>
<gene>
    <name evidence="2" type="ORF">B296_00021437</name>
</gene>
<feature type="transmembrane region" description="Helical" evidence="1">
    <location>
        <begin position="42"/>
        <end position="62"/>
    </location>
</feature>
<keyword evidence="1" id="KW-1133">Transmembrane helix</keyword>
<reference evidence="2 3" key="1">
    <citation type="journal article" date="2014" name="Agronomy (Basel)">
        <title>A Draft Genome Sequence for Ensete ventricosum, the Drought-Tolerant Tree Against Hunger.</title>
        <authorList>
            <person name="Harrison J."/>
            <person name="Moore K.A."/>
            <person name="Paszkiewicz K."/>
            <person name="Jones T."/>
            <person name="Grant M."/>
            <person name="Ambacheew D."/>
            <person name="Muzemil S."/>
            <person name="Studholme D.J."/>
        </authorList>
    </citation>
    <scope>NUCLEOTIDE SEQUENCE [LARGE SCALE GENOMIC DNA]</scope>
</reference>
<sequence>MQEQKHNSMSVHINLDRQKAGNVGVIKRHEGVETRGMVMPGATQILATITMHIVIVMTIIMVPKAGGFKKTGVSRIRSKSYCSVLHENLGSTQKPFLFLTKVDLLDFPDPQEACNSTSRKTSPFSLGNSSSLLLHHRENHTARSHGF</sequence>
<keyword evidence="1" id="KW-0812">Transmembrane</keyword>
<comment type="caution">
    <text evidence="2">The sequence shown here is derived from an EMBL/GenBank/DDBJ whole genome shotgun (WGS) entry which is preliminary data.</text>
</comment>
<proteinExistence type="predicted"/>